<comment type="caution">
    <text evidence="2">The sequence shown here is derived from an EMBL/GenBank/DDBJ whole genome shotgun (WGS) entry which is preliminary data.</text>
</comment>
<evidence type="ECO:0000256" key="1">
    <source>
        <dbReference type="SAM" id="Phobius"/>
    </source>
</evidence>
<keyword evidence="1" id="KW-1133">Transmembrane helix</keyword>
<gene>
    <name evidence="2" type="ORF">Metus_0126</name>
</gene>
<name>A0A3S3VGN1_METS7</name>
<evidence type="ECO:0008006" key="4">
    <source>
        <dbReference type="Google" id="ProtNLM"/>
    </source>
</evidence>
<keyword evidence="1" id="KW-0472">Membrane</keyword>
<dbReference type="Gene3D" id="1.10.1760.20">
    <property type="match status" value="1"/>
</dbReference>
<proteinExistence type="predicted"/>
<dbReference type="Pfam" id="PF07155">
    <property type="entry name" value="ECF-ribofla_trS"/>
    <property type="match status" value="1"/>
</dbReference>
<sequence>MIRNNGKLSRTQKITYTSLLIALAASLRLVKYAIFGPVQFINFPGIFTILGGIFFGPVTGGVVGVASYLISDMIIGFPGPWTAVNCLIMGAVGFGAGLIWKRKDKNRISRTGVLVGCYIIMFAFDVVTSWILLVMIGWDVAYALVIGLLGLFIPTPASGGWMVAVGPITEFTTASVIAMLVQVLAKNRTR</sequence>
<organism evidence="2 3">
    <name type="scientific">Methanosuratincola subterraneus</name>
    <dbReference type="NCBI Taxonomy" id="2593994"/>
    <lineage>
        <taxon>Archaea</taxon>
        <taxon>Thermoproteota</taxon>
        <taxon>Methanosuratincolia</taxon>
        <taxon>Candidatus Methanomethylicales</taxon>
        <taxon>Candidatus Methanomethylicaceae</taxon>
        <taxon>Candidatus Methanosuratincola (ex Vanwonterghem et al. 2016)</taxon>
    </lineage>
</organism>
<feature type="transmembrane region" description="Helical" evidence="1">
    <location>
        <begin position="82"/>
        <end position="100"/>
    </location>
</feature>
<feature type="transmembrane region" description="Helical" evidence="1">
    <location>
        <begin position="14"/>
        <end position="34"/>
    </location>
</feature>
<dbReference type="Proteomes" id="UP000288215">
    <property type="component" value="Unassembled WGS sequence"/>
</dbReference>
<protein>
    <recommendedName>
        <fullName evidence="4">ECF transporter S component</fullName>
    </recommendedName>
</protein>
<evidence type="ECO:0000313" key="3">
    <source>
        <dbReference type="Proteomes" id="UP000288215"/>
    </source>
</evidence>
<feature type="transmembrane region" description="Helical" evidence="1">
    <location>
        <begin position="46"/>
        <end position="70"/>
    </location>
</feature>
<feature type="transmembrane region" description="Helical" evidence="1">
    <location>
        <begin position="158"/>
        <end position="185"/>
    </location>
</feature>
<dbReference type="EMBL" id="RXGA01000001">
    <property type="protein sequence ID" value="RWX74101.1"/>
    <property type="molecule type" value="Genomic_DNA"/>
</dbReference>
<accession>A0A3S3VGN1</accession>
<dbReference type="GO" id="GO:0016020">
    <property type="term" value="C:membrane"/>
    <property type="evidence" value="ECO:0007669"/>
    <property type="project" value="InterPro"/>
</dbReference>
<dbReference type="InterPro" id="IPR009825">
    <property type="entry name" value="ECF_substrate-spec-like"/>
</dbReference>
<feature type="transmembrane region" description="Helical" evidence="1">
    <location>
        <begin position="112"/>
        <end position="138"/>
    </location>
</feature>
<dbReference type="AlphaFoldDB" id="A0A3S3VGN1"/>
<evidence type="ECO:0000313" key="2">
    <source>
        <dbReference type="EMBL" id="RWX74101.1"/>
    </source>
</evidence>
<keyword evidence="1" id="KW-0812">Transmembrane</keyword>
<reference evidence="2 3" key="1">
    <citation type="submission" date="2018-12" db="EMBL/GenBank/DDBJ databases">
        <title>The complete genome of the methanogenic archaea of the candidate phylum Verstraetearchaeota, obtained from the metagenome of underground thermal water.</title>
        <authorList>
            <person name="Kadnikov V.V."/>
            <person name="Mardanov A.V."/>
            <person name="Beletsky A.V."/>
            <person name="Karnachuk O.V."/>
            <person name="Ravin N.V."/>
        </authorList>
    </citation>
    <scope>NUCLEOTIDE SEQUENCE [LARGE SCALE GENOMIC DNA]</scope>
    <source>
        <strain evidence="2">Ch88</strain>
    </source>
</reference>